<keyword evidence="2" id="KW-0472">Membrane</keyword>
<evidence type="ECO:0000313" key="7">
    <source>
        <dbReference type="Proteomes" id="UP000011682"/>
    </source>
</evidence>
<dbReference type="eggNOG" id="COG4771">
    <property type="taxonomic scope" value="Bacteria"/>
</dbReference>
<keyword evidence="7" id="KW-1185">Reference proteome</keyword>
<dbReference type="Gene3D" id="2.40.170.20">
    <property type="entry name" value="TonB-dependent receptor, beta-barrel domain"/>
    <property type="match status" value="1"/>
</dbReference>
<feature type="region of interest" description="Disordered" evidence="4">
    <location>
        <begin position="62"/>
        <end position="84"/>
    </location>
</feature>
<evidence type="ECO:0000256" key="1">
    <source>
        <dbReference type="ARBA" id="ARBA00004442"/>
    </source>
</evidence>
<evidence type="ECO:0000256" key="4">
    <source>
        <dbReference type="SAM" id="MobiDB-lite"/>
    </source>
</evidence>
<accession>S9QFG2</accession>
<comment type="subcellular location">
    <subcellularLocation>
        <location evidence="1">Cell outer membrane</location>
    </subcellularLocation>
</comment>
<dbReference type="SUPFAM" id="SSF49464">
    <property type="entry name" value="Carboxypeptidase regulatory domain-like"/>
    <property type="match status" value="1"/>
</dbReference>
<keyword evidence="3" id="KW-0998">Cell outer membrane</keyword>
<name>S9QFG2_CYSF2</name>
<dbReference type="AlphaFoldDB" id="S9QFG2"/>
<dbReference type="InterPro" id="IPR008969">
    <property type="entry name" value="CarboxyPept-like_regulatory"/>
</dbReference>
<reference evidence="6" key="1">
    <citation type="submission" date="2013-05" db="EMBL/GenBank/DDBJ databases">
        <title>Genome assembly of Cystobacter fuscus DSM 2262.</title>
        <authorList>
            <person name="Sharma G."/>
            <person name="Khatri I."/>
            <person name="Kaur C."/>
            <person name="Mayilraj S."/>
            <person name="Subramanian S."/>
        </authorList>
    </citation>
    <scope>NUCLEOTIDE SEQUENCE [LARGE SCALE GENOMIC DNA]</scope>
    <source>
        <strain evidence="6">DSM 2262</strain>
    </source>
</reference>
<gene>
    <name evidence="6" type="ORF">D187_009594</name>
</gene>
<dbReference type="Pfam" id="PF13620">
    <property type="entry name" value="CarboxypepD_reg"/>
    <property type="match status" value="1"/>
</dbReference>
<comment type="caution">
    <text evidence="6">The sequence shown here is derived from an EMBL/GenBank/DDBJ whole genome shotgun (WGS) entry which is preliminary data.</text>
</comment>
<organism evidence="6 7">
    <name type="scientific">Cystobacter fuscus (strain ATCC 25194 / DSM 2262 / NBRC 100088 / M29)</name>
    <dbReference type="NCBI Taxonomy" id="1242864"/>
    <lineage>
        <taxon>Bacteria</taxon>
        <taxon>Pseudomonadati</taxon>
        <taxon>Myxococcota</taxon>
        <taxon>Myxococcia</taxon>
        <taxon>Myxococcales</taxon>
        <taxon>Cystobacterineae</taxon>
        <taxon>Archangiaceae</taxon>
        <taxon>Cystobacter</taxon>
    </lineage>
</organism>
<evidence type="ECO:0000256" key="2">
    <source>
        <dbReference type="ARBA" id="ARBA00023136"/>
    </source>
</evidence>
<dbReference type="InterPro" id="IPR057601">
    <property type="entry name" value="Oar-like_b-barrel"/>
</dbReference>
<dbReference type="SUPFAM" id="SSF56935">
    <property type="entry name" value="Porins"/>
    <property type="match status" value="1"/>
</dbReference>
<sequence>MTSTPSSELAPMTTSLPLRGRALLLALLALAVLPLPALAAGENYGRLSGYVYDPTGTPLSEVPLTLSGPALQQPQERSSGEDGRYEFPLVPPGEGYTLEVKVEGFTPIKLTNISVRLGQTTPVDVKLEVFTETQAVATYEITERVNPIINPDSAETGAVVTAEKAASTPVYNQVQTIAQLVAGVGPGNSPSLRGGLSRWGKFYVDGMDTTDVSDGSITATMNYYAVENFEVITGGLDAQYNALGVVQNIVTKTGSNNWTYDATLVLQPAWSAAKTQYASNQPLNTGNLLNSTTRQAETTFYAPLLAFGGPIVKDRLWFYASGQWNFSMREIPLTIKGQQENRPRDTQTKLARLKLTWQPTSRDRVSFAVNVDNNTITNNIGSATTSPEAESRIDRGGYFLIGNYDHSFSDNVLFQLQTGATYKHAYLGPQNDDMNAISHADENDNFFTTGSSGSLSSSIAGNYSTEDKWRFQFDPTVLVKAGAHQMKGGVQLGYLMGTLNVGTTGNYRYTDKGGICNPEDPSTFGYCNTRAAFYGSNDVLGSNTTSGAVAQLGAFVQDRWTVNRQLTLIAGLRADVGRLYGDDGAFVTNLVGIGPRVSATYDLTNDRKTLLKAHYGRSNEVGDVFIAQRANPDIQRYTATFNPAAGAFPDCGPGTPLANNVCTRSGGANGRSFASTHTPTSVDEVSLGLHREVSQGVVLGTDLTYRRYNNMWVDEEINQIWDATGTRVIGNVNGTAGEVFLIHNPDSAWRDYKGVDLWAQGKLGGWDLLASYTLGFNNGTVASYFDGYGSNPRTQYLFEGPTPDDIRHTLKGAINYATSFGLDFGVRMRYLTGTPLWQYQSLTSPNATNLYRSPRGTGYTVNRGLANFNDPSTISELRNPDLFVIDAQARYDVGRLFNIKNKFEITAMVVNVLNNTSTTSIIDQYAASNSNYGLSRGRNGGLQAELLLRFRN</sequence>
<evidence type="ECO:0000313" key="6">
    <source>
        <dbReference type="EMBL" id="EPX55088.1"/>
    </source>
</evidence>
<dbReference type="EMBL" id="ANAH02000074">
    <property type="protein sequence ID" value="EPX55088.1"/>
    <property type="molecule type" value="Genomic_DNA"/>
</dbReference>
<dbReference type="Pfam" id="PF25183">
    <property type="entry name" value="OMP_b-brl_4"/>
    <property type="match status" value="1"/>
</dbReference>
<dbReference type="InterPro" id="IPR036942">
    <property type="entry name" value="Beta-barrel_TonB_sf"/>
</dbReference>
<evidence type="ECO:0000259" key="5">
    <source>
        <dbReference type="Pfam" id="PF25183"/>
    </source>
</evidence>
<dbReference type="Gene3D" id="2.60.40.1120">
    <property type="entry name" value="Carboxypeptidase-like, regulatory domain"/>
    <property type="match status" value="1"/>
</dbReference>
<protein>
    <recommendedName>
        <fullName evidence="5">TonB-dependent transporter Oar-like beta-barrel domain-containing protein</fullName>
    </recommendedName>
</protein>
<feature type="domain" description="TonB-dependent transporter Oar-like beta-barrel" evidence="5">
    <location>
        <begin position="342"/>
        <end position="576"/>
    </location>
</feature>
<evidence type="ECO:0000256" key="3">
    <source>
        <dbReference type="ARBA" id="ARBA00023237"/>
    </source>
</evidence>
<dbReference type="GO" id="GO:0009279">
    <property type="term" value="C:cell outer membrane"/>
    <property type="evidence" value="ECO:0007669"/>
    <property type="project" value="UniProtKB-SubCell"/>
</dbReference>
<dbReference type="Proteomes" id="UP000011682">
    <property type="component" value="Unassembled WGS sequence"/>
</dbReference>
<proteinExistence type="predicted"/>